<evidence type="ECO:0000313" key="8">
    <source>
        <dbReference type="Proteomes" id="UP001355207"/>
    </source>
</evidence>
<name>A0AAX4K0G0_9TREE</name>
<reference evidence="7 8" key="1">
    <citation type="submission" date="2024-01" db="EMBL/GenBank/DDBJ databases">
        <title>Comparative genomics of Cryptococcus and Kwoniella reveals pathogenesis evolution and contrasting modes of karyotype evolution via chromosome fusion or intercentromeric recombination.</title>
        <authorList>
            <person name="Coelho M.A."/>
            <person name="David-Palma M."/>
            <person name="Shea T."/>
            <person name="Bowers K."/>
            <person name="McGinley-Smith S."/>
            <person name="Mohammad A.W."/>
            <person name="Gnirke A."/>
            <person name="Yurkov A.M."/>
            <person name="Nowrousian M."/>
            <person name="Sun S."/>
            <person name="Cuomo C.A."/>
            <person name="Heitman J."/>
        </authorList>
    </citation>
    <scope>NUCLEOTIDE SEQUENCE [LARGE SCALE GENOMIC DNA]</scope>
    <source>
        <strain evidence="7 8">CBS 6074</strain>
    </source>
</reference>
<dbReference type="EMBL" id="CP144103">
    <property type="protein sequence ID" value="WWC90300.1"/>
    <property type="molecule type" value="Genomic_DNA"/>
</dbReference>
<feature type="compositionally biased region" description="Low complexity" evidence="6">
    <location>
        <begin position="324"/>
        <end position="334"/>
    </location>
</feature>
<evidence type="ECO:0000256" key="2">
    <source>
        <dbReference type="ARBA" id="ARBA00010077"/>
    </source>
</evidence>
<feature type="compositionally biased region" description="Basic and acidic residues" evidence="6">
    <location>
        <begin position="143"/>
        <end position="182"/>
    </location>
</feature>
<dbReference type="RefSeq" id="XP_066077063.1">
    <property type="nucleotide sequence ID" value="XM_066220966.1"/>
</dbReference>
<gene>
    <name evidence="7" type="ORF">L201_005233</name>
</gene>
<feature type="region of interest" description="Disordered" evidence="6">
    <location>
        <begin position="136"/>
        <end position="238"/>
    </location>
</feature>
<dbReference type="Pfam" id="PF04939">
    <property type="entry name" value="RRS1"/>
    <property type="match status" value="1"/>
</dbReference>
<evidence type="ECO:0000256" key="6">
    <source>
        <dbReference type="SAM" id="MobiDB-lite"/>
    </source>
</evidence>
<dbReference type="GeneID" id="91095903"/>
<proteinExistence type="inferred from homology"/>
<dbReference type="GO" id="GO:0042254">
    <property type="term" value="P:ribosome biogenesis"/>
    <property type="evidence" value="ECO:0007669"/>
    <property type="project" value="UniProtKB-KW"/>
</dbReference>
<protein>
    <recommendedName>
        <fullName evidence="5">Ribosome biogenesis regulatory protein</fullName>
    </recommendedName>
</protein>
<evidence type="ECO:0000313" key="7">
    <source>
        <dbReference type="EMBL" id="WWC90300.1"/>
    </source>
</evidence>
<evidence type="ECO:0000256" key="4">
    <source>
        <dbReference type="ARBA" id="ARBA00023242"/>
    </source>
</evidence>
<feature type="region of interest" description="Disordered" evidence="6">
    <location>
        <begin position="315"/>
        <end position="341"/>
    </location>
</feature>
<dbReference type="GO" id="GO:0005634">
    <property type="term" value="C:nucleus"/>
    <property type="evidence" value="ECO:0007669"/>
    <property type="project" value="UniProtKB-SubCell"/>
</dbReference>
<organism evidence="7 8">
    <name type="scientific">Kwoniella dendrophila CBS 6074</name>
    <dbReference type="NCBI Taxonomy" id="1295534"/>
    <lineage>
        <taxon>Eukaryota</taxon>
        <taxon>Fungi</taxon>
        <taxon>Dikarya</taxon>
        <taxon>Basidiomycota</taxon>
        <taxon>Agaricomycotina</taxon>
        <taxon>Tremellomycetes</taxon>
        <taxon>Tremellales</taxon>
        <taxon>Cryptococcaceae</taxon>
        <taxon>Kwoniella</taxon>
    </lineage>
</organism>
<comment type="function">
    <text evidence="5">Involved in ribosomal large subunit assembly.</text>
</comment>
<comment type="similarity">
    <text evidence="2 5">Belongs to the RRS1 family.</text>
</comment>
<keyword evidence="4 5" id="KW-0539">Nucleus</keyword>
<keyword evidence="8" id="KW-1185">Reference proteome</keyword>
<sequence length="341" mass="37452">MDVSQQLADYATANSTAVLNRTTPVITDAGLLAAFDNTPVDAEEYGANLNPHLLALTLTSTQALISSLFGLPTKSSNSGPITILPEPITLLPREKPLPKPKPLTKWERFAKEKGISHKKKEKDIWDEERQEWVPRWGKNGKNKQSEDQWLHEVKAGDDADLDPAKTARNERKARIAKNEKQHAANLAAAANNASTSSSSSGKSNGGGVEKTQEEKKNLRERRKDELKRSMLISKTSTASLGKYDEKIEGEPKIKGIKRKFEPTVKSNEQGGFKIEKDSQLDVLKRLEMGVGKVKKSKKGSAGEEGELNVRKAVRFQGKQDRANGSTASSKFGAAKKGGKRR</sequence>
<keyword evidence="3 5" id="KW-0690">Ribosome biogenesis</keyword>
<accession>A0AAX4K0G0</accession>
<comment type="subcellular location">
    <subcellularLocation>
        <location evidence="1 5">Nucleus</location>
    </subcellularLocation>
</comment>
<dbReference type="InterPro" id="IPR007023">
    <property type="entry name" value="Ribosom_reg"/>
</dbReference>
<dbReference type="AlphaFoldDB" id="A0AAX4K0G0"/>
<evidence type="ECO:0000256" key="5">
    <source>
        <dbReference type="RuleBase" id="RU364132"/>
    </source>
</evidence>
<dbReference type="Proteomes" id="UP001355207">
    <property type="component" value="Chromosome 6"/>
</dbReference>
<feature type="compositionally biased region" description="Low complexity" evidence="6">
    <location>
        <begin position="183"/>
        <end position="202"/>
    </location>
</feature>
<feature type="compositionally biased region" description="Basic and acidic residues" evidence="6">
    <location>
        <begin position="210"/>
        <end position="228"/>
    </location>
</feature>
<evidence type="ECO:0000256" key="3">
    <source>
        <dbReference type="ARBA" id="ARBA00022517"/>
    </source>
</evidence>
<evidence type="ECO:0000256" key="1">
    <source>
        <dbReference type="ARBA" id="ARBA00004123"/>
    </source>
</evidence>